<dbReference type="PANTHER" id="PTHR31580">
    <property type="entry name" value="FILAMENT-LIKE PLANT PROTEIN 4"/>
    <property type="match status" value="1"/>
</dbReference>
<proteinExistence type="inferred from homology"/>
<feature type="region of interest" description="Disordered" evidence="4">
    <location>
        <begin position="355"/>
        <end position="376"/>
    </location>
</feature>
<keyword evidence="6" id="KW-1185">Reference proteome</keyword>
<dbReference type="EMBL" id="JBFOLK010000006">
    <property type="protein sequence ID" value="KAL2504683.1"/>
    <property type="molecule type" value="Genomic_DNA"/>
</dbReference>
<organism evidence="5 6">
    <name type="scientific">Abeliophyllum distichum</name>
    <dbReference type="NCBI Taxonomy" id="126358"/>
    <lineage>
        <taxon>Eukaryota</taxon>
        <taxon>Viridiplantae</taxon>
        <taxon>Streptophyta</taxon>
        <taxon>Embryophyta</taxon>
        <taxon>Tracheophyta</taxon>
        <taxon>Spermatophyta</taxon>
        <taxon>Magnoliopsida</taxon>
        <taxon>eudicotyledons</taxon>
        <taxon>Gunneridae</taxon>
        <taxon>Pentapetalae</taxon>
        <taxon>asterids</taxon>
        <taxon>lamiids</taxon>
        <taxon>Lamiales</taxon>
        <taxon>Oleaceae</taxon>
        <taxon>Forsythieae</taxon>
        <taxon>Abeliophyllum</taxon>
    </lineage>
</organism>
<protein>
    <submittedName>
        <fullName evidence="5">Filament-like plant protein 3</fullName>
    </submittedName>
</protein>
<keyword evidence="2 3" id="KW-0175">Coiled coil</keyword>
<dbReference type="Proteomes" id="UP001604336">
    <property type="component" value="Unassembled WGS sequence"/>
</dbReference>
<feature type="region of interest" description="Disordered" evidence="4">
    <location>
        <begin position="1"/>
        <end position="66"/>
    </location>
</feature>
<evidence type="ECO:0000313" key="6">
    <source>
        <dbReference type="Proteomes" id="UP001604336"/>
    </source>
</evidence>
<evidence type="ECO:0000313" key="5">
    <source>
        <dbReference type="EMBL" id="KAL2504683.1"/>
    </source>
</evidence>
<evidence type="ECO:0000256" key="2">
    <source>
        <dbReference type="ARBA" id="ARBA00023054"/>
    </source>
</evidence>
<dbReference type="PANTHER" id="PTHR31580:SF49">
    <property type="entry name" value="FILAMENT-LIKE PLANT PROTEIN 3"/>
    <property type="match status" value="1"/>
</dbReference>
<dbReference type="Pfam" id="PF05911">
    <property type="entry name" value="FPP"/>
    <property type="match status" value="3"/>
</dbReference>
<comment type="similarity">
    <text evidence="1">Belongs to the FPP family.</text>
</comment>
<evidence type="ECO:0000256" key="1">
    <source>
        <dbReference type="ARBA" id="ARBA00005921"/>
    </source>
</evidence>
<feature type="compositionally biased region" description="Polar residues" evidence="4">
    <location>
        <begin position="37"/>
        <end position="47"/>
    </location>
</feature>
<name>A0ABD1SW73_9LAMI</name>
<evidence type="ECO:0000256" key="3">
    <source>
        <dbReference type="SAM" id="Coils"/>
    </source>
</evidence>
<comment type="caution">
    <text evidence="5">The sequence shown here is derived from an EMBL/GenBank/DDBJ whole genome shotgun (WGS) entry which is preliminary data.</text>
</comment>
<feature type="compositionally biased region" description="Low complexity" evidence="4">
    <location>
        <begin position="20"/>
        <end position="29"/>
    </location>
</feature>
<feature type="compositionally biased region" description="Basic residues" evidence="4">
    <location>
        <begin position="1"/>
        <end position="12"/>
    </location>
</feature>
<feature type="coiled-coil region" evidence="3">
    <location>
        <begin position="139"/>
        <end position="212"/>
    </location>
</feature>
<accession>A0ABD1SW73</accession>
<reference evidence="6" key="1">
    <citation type="submission" date="2024-07" db="EMBL/GenBank/DDBJ databases">
        <title>Two chromosome-level genome assemblies of Korean endemic species Abeliophyllum distichum and Forsythia ovata (Oleaceae).</title>
        <authorList>
            <person name="Jang H."/>
        </authorList>
    </citation>
    <scope>NUCLEOTIDE SEQUENCE [LARGE SCALE GENOMIC DNA]</scope>
</reference>
<sequence>MDRRSWLWRRKSSEKSPNGETESSGSISSHSERFSDDQASSNHNTHSPEVISKAAPSDEELNESVKTLSEKLSEALLNIRAKEDLVKQHAKVAEEAVSGWERAENEVLVLKKQTEALTQKNSVLEERVGHLDGALKECLRQLRQAREEQEQKIYDADSQKSGEWESTKLELENQLVELRSQLQSAKTEVIKLETMEKENSILKHELHSQAEELKLMTCERDLSTRAAEAASKQHLDSIKKTVKLEAECRRLKAVALKASPANYLPSVTSSTVYVESFADSQSDSGDRLLVNEKENCKTNGLEQVDCGFFHPESQVLVAELDQFKNERPLGRNQMVSSVEIDLMDDFLEMERLAALPETESGSRPETGARGGEQPLKAELQTLITRTAELEEKLEKVEAEKINLEMALTECQKQLKTSRDQLKETELKLVDLETQLSMVNESKRAAELEVEAANEKLTKSTKHLEEAGVSLVELQNRLIVANEEKSVVESKLKTSNVMKQEAELHVKALELELEALHSSIGTLEEEIKKEQCVSGEAVARCQTLENEISRMKLDSQLQRSAVVEGFRINQDKELAVAASKFTECQKTIASLSRQLKSLATLDDFLIDSERPIELL</sequence>
<dbReference type="SUPFAM" id="SSF57997">
    <property type="entry name" value="Tropomyosin"/>
    <property type="match status" value="1"/>
</dbReference>
<evidence type="ECO:0000256" key="4">
    <source>
        <dbReference type="SAM" id="MobiDB-lite"/>
    </source>
</evidence>
<feature type="coiled-coil region" evidence="3">
    <location>
        <begin position="379"/>
        <end position="525"/>
    </location>
</feature>
<gene>
    <name evidence="5" type="ORF">Adt_20304</name>
</gene>
<dbReference type="AlphaFoldDB" id="A0ABD1SW73"/>
<dbReference type="InterPro" id="IPR008587">
    <property type="entry name" value="FPP_plant"/>
</dbReference>